<feature type="transmembrane region" description="Helical" evidence="6">
    <location>
        <begin position="285"/>
        <end position="305"/>
    </location>
</feature>
<accession>A0ABY8UJB0</accession>
<dbReference type="PANTHER" id="PTHR11132">
    <property type="entry name" value="SOLUTE CARRIER FAMILY 35"/>
    <property type="match status" value="1"/>
</dbReference>
<dbReference type="InterPro" id="IPR004853">
    <property type="entry name" value="Sugar_P_trans_dom"/>
</dbReference>
<keyword evidence="9" id="KW-1185">Reference proteome</keyword>
<feature type="transmembrane region" description="Helical" evidence="6">
    <location>
        <begin position="45"/>
        <end position="66"/>
    </location>
</feature>
<feature type="compositionally biased region" description="Low complexity" evidence="5">
    <location>
        <begin position="572"/>
        <end position="588"/>
    </location>
</feature>
<dbReference type="EMBL" id="CP126218">
    <property type="protein sequence ID" value="WIA20266.1"/>
    <property type="molecule type" value="Genomic_DNA"/>
</dbReference>
<feature type="transmembrane region" description="Helical" evidence="6">
    <location>
        <begin position="254"/>
        <end position="273"/>
    </location>
</feature>
<feature type="transmembrane region" description="Helical" evidence="6">
    <location>
        <begin position="216"/>
        <end position="234"/>
    </location>
</feature>
<protein>
    <recommendedName>
        <fullName evidence="7">Sugar phosphate transporter domain-containing protein</fullName>
    </recommendedName>
</protein>
<dbReference type="InterPro" id="IPR050186">
    <property type="entry name" value="TPT_transporter"/>
</dbReference>
<proteinExistence type="predicted"/>
<dbReference type="Pfam" id="PF03151">
    <property type="entry name" value="TPT"/>
    <property type="match status" value="1"/>
</dbReference>
<feature type="transmembrane region" description="Helical" evidence="6">
    <location>
        <begin position="158"/>
        <end position="176"/>
    </location>
</feature>
<feature type="transmembrane region" description="Helical" evidence="6">
    <location>
        <begin position="105"/>
        <end position="123"/>
    </location>
</feature>
<gene>
    <name evidence="8" type="ORF">OEZ85_006100</name>
</gene>
<keyword evidence="3 6" id="KW-1133">Transmembrane helix</keyword>
<keyword evidence="2 6" id="KW-0812">Transmembrane</keyword>
<dbReference type="Proteomes" id="UP001244341">
    <property type="component" value="Chromosome 11b"/>
</dbReference>
<comment type="subcellular location">
    <subcellularLocation>
        <location evidence="1">Membrane</location>
        <topology evidence="1">Multi-pass membrane protein</topology>
    </subcellularLocation>
</comment>
<feature type="transmembrane region" description="Helical" evidence="6">
    <location>
        <begin position="182"/>
        <end position="204"/>
    </location>
</feature>
<evidence type="ECO:0000256" key="3">
    <source>
        <dbReference type="ARBA" id="ARBA00022989"/>
    </source>
</evidence>
<evidence type="ECO:0000256" key="1">
    <source>
        <dbReference type="ARBA" id="ARBA00004141"/>
    </source>
</evidence>
<reference evidence="8 9" key="1">
    <citation type="submission" date="2023-05" db="EMBL/GenBank/DDBJ databases">
        <title>A 100% complete, gapless, phased diploid assembly of the Scenedesmus obliquus UTEX 3031 genome.</title>
        <authorList>
            <person name="Biondi T.C."/>
            <person name="Hanschen E.R."/>
            <person name="Kwon T."/>
            <person name="Eng W."/>
            <person name="Kruse C.P.S."/>
            <person name="Koehler S.I."/>
            <person name="Kunde Y."/>
            <person name="Gleasner C.D."/>
            <person name="You Mak K.T."/>
            <person name="Polle J."/>
            <person name="Hovde B.T."/>
            <person name="Starkenburg S.R."/>
        </authorList>
    </citation>
    <scope>NUCLEOTIDE SEQUENCE [LARGE SCALE GENOMIC DNA]</scope>
    <source>
        <strain evidence="8 9">DOE0152z</strain>
    </source>
</reference>
<name>A0ABY8UJB0_TETOB</name>
<feature type="transmembrane region" description="Helical" evidence="6">
    <location>
        <begin position="311"/>
        <end position="331"/>
    </location>
</feature>
<evidence type="ECO:0000313" key="8">
    <source>
        <dbReference type="EMBL" id="WIA20266.1"/>
    </source>
</evidence>
<evidence type="ECO:0000256" key="4">
    <source>
        <dbReference type="ARBA" id="ARBA00023136"/>
    </source>
</evidence>
<evidence type="ECO:0000256" key="6">
    <source>
        <dbReference type="SAM" id="Phobius"/>
    </source>
</evidence>
<sequence length="647" mass="70944">MKPHARASHPETLLVADCRLQDNEEEKPKNMPWWKDETVLQVGSALLYAVVATSMSIINRLCLLIFPLPTVVLLVQMASTMVILYPLLLARVLNFSLFNPRRFKSLLGISFLYTANTAFALFGLKGMNLPMYTAIKRLTPMTILIIKSVWKRKWPHPRITASVGLVVVGCLVAGAGDLSFDGTAYLFAFGSVLVQALYLLLVEFQSDVAGASTSELLWYNAMQSLPLLLLITAANGDFTRVAQHIQSGSAAHGALYFYFMVVAASTMGCLLNYSMFLCTMHNSALTTTIVGVLRGVVTIVLGFFVDTVKFHVLNILGLTMNTLGGVWYTWLKYLEKYGLGPVISSSKQQQQQQQEYVKVQTEEDWADGGGSAEGHVSEGVHRFIHCSLRVYHVAGLHADILHLVQQPQLATALGLALQHTVELLFEHVEQMKLTTGIVASIEHLIDFVFELFASCNKWGGPNTAISSLLVARQLAESGAQRLQQLVLDLASAEQQQQQQQQRSRMEEYANLYRAGMLLQRIYLAVFEAWPGKLLAGNTIAACFKPAMLLLSELSRGVITVAIRPPSRHGNASSSSSGSSSSSSSSVGSCDEDTLRSTTIAMITWIRLLAERLHADIAGQQVQVLPQQSIQLLAEPALYKLLAVGLAA</sequence>
<organism evidence="8 9">
    <name type="scientific">Tetradesmus obliquus</name>
    <name type="common">Green alga</name>
    <name type="synonym">Acutodesmus obliquus</name>
    <dbReference type="NCBI Taxonomy" id="3088"/>
    <lineage>
        <taxon>Eukaryota</taxon>
        <taxon>Viridiplantae</taxon>
        <taxon>Chlorophyta</taxon>
        <taxon>core chlorophytes</taxon>
        <taxon>Chlorophyceae</taxon>
        <taxon>CS clade</taxon>
        <taxon>Sphaeropleales</taxon>
        <taxon>Scenedesmaceae</taxon>
        <taxon>Tetradesmus</taxon>
    </lineage>
</organism>
<feature type="domain" description="Sugar phosphate transporter" evidence="7">
    <location>
        <begin position="50"/>
        <end position="328"/>
    </location>
</feature>
<evidence type="ECO:0000256" key="2">
    <source>
        <dbReference type="ARBA" id="ARBA00022692"/>
    </source>
</evidence>
<evidence type="ECO:0000259" key="7">
    <source>
        <dbReference type="Pfam" id="PF03151"/>
    </source>
</evidence>
<feature type="transmembrane region" description="Helical" evidence="6">
    <location>
        <begin position="72"/>
        <end position="93"/>
    </location>
</feature>
<feature type="region of interest" description="Disordered" evidence="5">
    <location>
        <begin position="565"/>
        <end position="590"/>
    </location>
</feature>
<keyword evidence="4 6" id="KW-0472">Membrane</keyword>
<evidence type="ECO:0000313" key="9">
    <source>
        <dbReference type="Proteomes" id="UP001244341"/>
    </source>
</evidence>
<evidence type="ECO:0000256" key="5">
    <source>
        <dbReference type="SAM" id="MobiDB-lite"/>
    </source>
</evidence>